<dbReference type="PANTHER" id="PTHR43605:SF10">
    <property type="entry name" value="ACYL-COA SYNTHETASE MEDIUM CHAIN FAMILY MEMBER 3"/>
    <property type="match status" value="1"/>
</dbReference>
<dbReference type="GO" id="GO:0006633">
    <property type="term" value="P:fatty acid biosynthetic process"/>
    <property type="evidence" value="ECO:0007669"/>
    <property type="project" value="TreeGrafter"/>
</dbReference>
<comment type="similarity">
    <text evidence="2">Belongs to the ATP-dependent AMP-binding enzyme family.</text>
</comment>
<evidence type="ECO:0000313" key="14">
    <source>
        <dbReference type="EMBL" id="KAF6037018.1"/>
    </source>
</evidence>
<keyword evidence="7" id="KW-0460">Magnesium</keyword>
<dbReference type="Gene3D" id="3.40.50.12780">
    <property type="entry name" value="N-terminal domain of ligase-like"/>
    <property type="match status" value="1"/>
</dbReference>
<evidence type="ECO:0000256" key="9">
    <source>
        <dbReference type="ARBA" id="ARBA00023128"/>
    </source>
</evidence>
<evidence type="ECO:0000256" key="10">
    <source>
        <dbReference type="ARBA" id="ARBA00039009"/>
    </source>
</evidence>
<dbReference type="AlphaFoldDB" id="A0A7J7KH90"/>
<dbReference type="Pfam" id="PF00501">
    <property type="entry name" value="AMP-binding"/>
    <property type="match status" value="1"/>
</dbReference>
<dbReference type="InterPro" id="IPR042099">
    <property type="entry name" value="ANL_N_sf"/>
</dbReference>
<dbReference type="Proteomes" id="UP000593567">
    <property type="component" value="Unassembled WGS sequence"/>
</dbReference>
<keyword evidence="4" id="KW-0479">Metal-binding</keyword>
<dbReference type="GO" id="GO:0031956">
    <property type="term" value="F:medium-chain fatty acid-CoA ligase activity"/>
    <property type="evidence" value="ECO:0007669"/>
    <property type="project" value="UniProtKB-EC"/>
</dbReference>
<dbReference type="PANTHER" id="PTHR43605">
    <property type="entry name" value="ACYL-COENZYME A SYNTHETASE"/>
    <property type="match status" value="1"/>
</dbReference>
<gene>
    <name evidence="14" type="ORF">EB796_004679</name>
</gene>
<dbReference type="Pfam" id="PF13193">
    <property type="entry name" value="AMP-binding_C"/>
    <property type="match status" value="1"/>
</dbReference>
<dbReference type="GO" id="GO:0004321">
    <property type="term" value="F:fatty-acyl-CoA synthase activity"/>
    <property type="evidence" value="ECO:0007669"/>
    <property type="project" value="TreeGrafter"/>
</dbReference>
<comment type="caution">
    <text evidence="14">The sequence shown here is derived from an EMBL/GenBank/DDBJ whole genome shotgun (WGS) entry which is preliminary data.</text>
</comment>
<evidence type="ECO:0000256" key="5">
    <source>
        <dbReference type="ARBA" id="ARBA00022741"/>
    </source>
</evidence>
<keyword evidence="8" id="KW-0443">Lipid metabolism</keyword>
<dbReference type="PROSITE" id="PS00455">
    <property type="entry name" value="AMP_BINDING"/>
    <property type="match status" value="1"/>
</dbReference>
<dbReference type="GO" id="GO:0006637">
    <property type="term" value="P:acyl-CoA metabolic process"/>
    <property type="evidence" value="ECO:0007669"/>
    <property type="project" value="TreeGrafter"/>
</dbReference>
<evidence type="ECO:0000259" key="12">
    <source>
        <dbReference type="Pfam" id="PF00501"/>
    </source>
</evidence>
<keyword evidence="9" id="KW-0496">Mitochondrion</keyword>
<dbReference type="EC" id="6.2.1.2" evidence="10"/>
<evidence type="ECO:0000256" key="7">
    <source>
        <dbReference type="ARBA" id="ARBA00022842"/>
    </source>
</evidence>
<keyword evidence="6" id="KW-0067">ATP-binding</keyword>
<evidence type="ECO:0000256" key="6">
    <source>
        <dbReference type="ARBA" id="ARBA00022840"/>
    </source>
</evidence>
<comment type="catalytic activity">
    <reaction evidence="11">
        <text>a medium-chain fatty acid + ATP + CoA = a medium-chain fatty acyl-CoA + AMP + diphosphate</text>
        <dbReference type="Rhea" id="RHEA:48340"/>
        <dbReference type="ChEBI" id="CHEBI:30616"/>
        <dbReference type="ChEBI" id="CHEBI:33019"/>
        <dbReference type="ChEBI" id="CHEBI:57287"/>
        <dbReference type="ChEBI" id="CHEBI:59558"/>
        <dbReference type="ChEBI" id="CHEBI:90546"/>
        <dbReference type="ChEBI" id="CHEBI:456215"/>
        <dbReference type="EC" id="6.2.1.2"/>
    </reaction>
    <physiologicalReaction direction="left-to-right" evidence="11">
        <dbReference type="Rhea" id="RHEA:48341"/>
    </physiologicalReaction>
</comment>
<comment type="subcellular location">
    <subcellularLocation>
        <location evidence="1">Mitochondrion</location>
    </subcellularLocation>
</comment>
<dbReference type="SUPFAM" id="SSF56801">
    <property type="entry name" value="Acetyl-CoA synthetase-like"/>
    <property type="match status" value="1"/>
</dbReference>
<organism evidence="14 15">
    <name type="scientific">Bugula neritina</name>
    <name type="common">Brown bryozoan</name>
    <name type="synonym">Sertularia neritina</name>
    <dbReference type="NCBI Taxonomy" id="10212"/>
    <lineage>
        <taxon>Eukaryota</taxon>
        <taxon>Metazoa</taxon>
        <taxon>Spiralia</taxon>
        <taxon>Lophotrochozoa</taxon>
        <taxon>Bryozoa</taxon>
        <taxon>Gymnolaemata</taxon>
        <taxon>Cheilostomatida</taxon>
        <taxon>Flustrina</taxon>
        <taxon>Buguloidea</taxon>
        <taxon>Bugulidae</taxon>
        <taxon>Bugula</taxon>
    </lineage>
</organism>
<accession>A0A7J7KH90</accession>
<dbReference type="FunFam" id="3.30.300.30:FF:000005">
    <property type="entry name" value="Acyl-coenzyme A synthetase ACSM5, mitochondrial"/>
    <property type="match status" value="1"/>
</dbReference>
<protein>
    <recommendedName>
        <fullName evidence="10">medium-chain acyl-CoA ligase</fullName>
        <ecNumber evidence="10">6.2.1.2</ecNumber>
    </recommendedName>
</protein>
<dbReference type="EMBL" id="VXIV02000637">
    <property type="protein sequence ID" value="KAF6037018.1"/>
    <property type="molecule type" value="Genomic_DNA"/>
</dbReference>
<keyword evidence="15" id="KW-1185">Reference proteome</keyword>
<dbReference type="InterPro" id="IPR020845">
    <property type="entry name" value="AMP-binding_CS"/>
</dbReference>
<sequence length="573" mass="64412">MRLIKGATFHTYLYSLRTRITHRGYAASRTGFNDYNQAREEFKSNVPKSYNFSIDCFDVIARKKPNSTALWLLEDAGSDRKYSYSQLSELSKKLANGLESCGLKRGDRVLAILPRIVEWWILNLACIRAGVVLCPGTTLLTQKDIALRLEKSAATAVIVHQDLIDVIEKVTSEKRGLTKICVTNETCRDGWLNLNFLMNKGSPNHKHADTLSSELMHIYFTSGTTGTPKMTPQTHASYGLGHYGTGRYWLDLTDQDVMWCNADTGWAKIAYSGTFGPWSQGSTVFVHNTKKFDPELTLKVLSDYPITTFCTAPTGYRFIVQQNLEKYKMNALSHAVSAAEPLNPEVMDIFESGTGVPIREGYGQTETGLACGTFKCIETKQGSMGKASPGFDMCIVDNDGVRQEPYAEGNLAISISPRPIALFSGYLDDEERNDRVFVGDYYLTGDRAYQDEDEYFWFVGRADDVILSAGYRIGPFEVESALQEHPAVLESAVVSSPDSLRGEVVKAFVVLNEQAMYDNEEELKMELQDHVKQTTAPYKYPRLIEFVKDLPKTVSGKTRRVELREREWKNIQS</sequence>
<dbReference type="GO" id="GO:0046872">
    <property type="term" value="F:metal ion binding"/>
    <property type="evidence" value="ECO:0007669"/>
    <property type="project" value="UniProtKB-KW"/>
</dbReference>
<dbReference type="InterPro" id="IPR025110">
    <property type="entry name" value="AMP-bd_C"/>
</dbReference>
<proteinExistence type="inferred from homology"/>
<evidence type="ECO:0000259" key="13">
    <source>
        <dbReference type="Pfam" id="PF13193"/>
    </source>
</evidence>
<evidence type="ECO:0000313" key="15">
    <source>
        <dbReference type="Proteomes" id="UP000593567"/>
    </source>
</evidence>
<evidence type="ECO:0000256" key="11">
    <source>
        <dbReference type="ARBA" id="ARBA00048477"/>
    </source>
</evidence>
<keyword evidence="5" id="KW-0547">Nucleotide-binding</keyword>
<feature type="domain" description="AMP-dependent synthetase/ligase" evidence="12">
    <location>
        <begin position="59"/>
        <end position="427"/>
    </location>
</feature>
<dbReference type="Gene3D" id="3.30.300.30">
    <property type="match status" value="1"/>
</dbReference>
<reference evidence="14" key="1">
    <citation type="submission" date="2020-06" db="EMBL/GenBank/DDBJ databases">
        <title>Draft genome of Bugula neritina, a colonial animal packing powerful symbionts and potential medicines.</title>
        <authorList>
            <person name="Rayko M."/>
        </authorList>
    </citation>
    <scope>NUCLEOTIDE SEQUENCE [LARGE SCALE GENOMIC DNA]</scope>
    <source>
        <strain evidence="14">Kwan_BN1</strain>
    </source>
</reference>
<evidence type="ECO:0000256" key="3">
    <source>
        <dbReference type="ARBA" id="ARBA00022598"/>
    </source>
</evidence>
<dbReference type="GO" id="GO:0005759">
    <property type="term" value="C:mitochondrial matrix"/>
    <property type="evidence" value="ECO:0007669"/>
    <property type="project" value="TreeGrafter"/>
</dbReference>
<dbReference type="OrthoDB" id="6614653at2759"/>
<evidence type="ECO:0000256" key="4">
    <source>
        <dbReference type="ARBA" id="ARBA00022723"/>
    </source>
</evidence>
<keyword evidence="3" id="KW-0436">Ligase</keyword>
<name>A0A7J7KH90_BUGNE</name>
<dbReference type="InterPro" id="IPR000873">
    <property type="entry name" value="AMP-dep_synth/lig_dom"/>
</dbReference>
<dbReference type="InterPro" id="IPR051087">
    <property type="entry name" value="Mitochondrial_ACSM"/>
</dbReference>
<dbReference type="FunFam" id="3.40.50.12780:FF:000007">
    <property type="entry name" value="Acyl-coenzyme A synthetase ACSM2A, mitochondrial"/>
    <property type="match status" value="1"/>
</dbReference>
<feature type="domain" description="AMP-binding enzyme C-terminal" evidence="13">
    <location>
        <begin position="477"/>
        <end position="557"/>
    </location>
</feature>
<evidence type="ECO:0000256" key="8">
    <source>
        <dbReference type="ARBA" id="ARBA00023098"/>
    </source>
</evidence>
<evidence type="ECO:0000256" key="1">
    <source>
        <dbReference type="ARBA" id="ARBA00004173"/>
    </source>
</evidence>
<dbReference type="GO" id="GO:0005524">
    <property type="term" value="F:ATP binding"/>
    <property type="evidence" value="ECO:0007669"/>
    <property type="project" value="UniProtKB-KW"/>
</dbReference>
<evidence type="ECO:0000256" key="2">
    <source>
        <dbReference type="ARBA" id="ARBA00006432"/>
    </source>
</evidence>
<dbReference type="InterPro" id="IPR045851">
    <property type="entry name" value="AMP-bd_C_sf"/>
</dbReference>